<protein>
    <submittedName>
        <fullName evidence="8">Fimbrial subunit type 1</fullName>
    </submittedName>
</protein>
<organism evidence="8 9">
    <name type="scientific">Corynebacterium jeddahense</name>
    <dbReference type="NCBI Taxonomy" id="1414719"/>
    <lineage>
        <taxon>Bacteria</taxon>
        <taxon>Bacillati</taxon>
        <taxon>Actinomycetota</taxon>
        <taxon>Actinomycetes</taxon>
        <taxon>Mycobacteriales</taxon>
        <taxon>Corynebacteriaceae</taxon>
        <taxon>Corynebacterium</taxon>
    </lineage>
</organism>
<keyword evidence="2" id="KW-0964">Secreted</keyword>
<dbReference type="InterPro" id="IPR032364">
    <property type="entry name" value="GramPos_pilinD1_N"/>
</dbReference>
<evidence type="ECO:0000256" key="1">
    <source>
        <dbReference type="ARBA" id="ARBA00022512"/>
    </source>
</evidence>
<evidence type="ECO:0000313" key="8">
    <source>
        <dbReference type="EMBL" id="WCZ39670.1"/>
    </source>
</evidence>
<gene>
    <name evidence="8" type="ORF">CJEDD_10500</name>
</gene>
<proteinExistence type="predicted"/>
<dbReference type="RefSeq" id="WP_273657518.1">
    <property type="nucleotide sequence ID" value="NZ_CP063194.1"/>
</dbReference>
<dbReference type="InterPro" id="IPR041033">
    <property type="entry name" value="SpaA_PFL_dom_1"/>
</dbReference>
<evidence type="ECO:0000256" key="6">
    <source>
        <dbReference type="SAM" id="SignalP"/>
    </source>
</evidence>
<evidence type="ECO:0000313" key="9">
    <source>
        <dbReference type="Proteomes" id="UP001218071"/>
    </source>
</evidence>
<dbReference type="Proteomes" id="UP001218071">
    <property type="component" value="Chromosome"/>
</dbReference>
<keyword evidence="5" id="KW-0472">Membrane</keyword>
<keyword evidence="5" id="KW-1133">Transmembrane helix</keyword>
<dbReference type="InterPro" id="IPR019931">
    <property type="entry name" value="LPXTG_anchor"/>
</dbReference>
<dbReference type="PROSITE" id="PS50847">
    <property type="entry name" value="GRAM_POS_ANCHORING"/>
    <property type="match status" value="1"/>
</dbReference>
<dbReference type="InterPro" id="IPR048052">
    <property type="entry name" value="FM1-like"/>
</dbReference>
<dbReference type="NCBIfam" id="TIGR01167">
    <property type="entry name" value="LPXTG_anchor"/>
    <property type="match status" value="1"/>
</dbReference>
<keyword evidence="3 6" id="KW-0732">Signal</keyword>
<evidence type="ECO:0000256" key="3">
    <source>
        <dbReference type="ARBA" id="ARBA00022729"/>
    </source>
</evidence>
<dbReference type="Pfam" id="PF17802">
    <property type="entry name" value="SpaA"/>
    <property type="match status" value="1"/>
</dbReference>
<keyword evidence="1" id="KW-0134">Cell wall</keyword>
<evidence type="ECO:0000256" key="4">
    <source>
        <dbReference type="ARBA" id="ARBA00023088"/>
    </source>
</evidence>
<keyword evidence="4" id="KW-0572">Peptidoglycan-anchor</keyword>
<evidence type="ECO:0000256" key="2">
    <source>
        <dbReference type="ARBA" id="ARBA00022525"/>
    </source>
</evidence>
<name>A0ABY7ULU0_9CORY</name>
<sequence>MTRTVSSRVAGVSLAIVLAAGAAAPAPFARAADAGTDFANATTTITNTDVQQLIANVASQGENPVTLNLHKYIGDPVATQPEYTGGQANNAADGLTPANGVQFSVRRVNNIDLTTVAGWQQYSQLRNAQRPDPANLGPATTLTTADGTATGSFPVGVYYVEETVTPAGATAVAPFYIALPLPLTSGSGAERVVTGWNRDVHVYPKNQQVTGEKTVDDSRVYAGENIKYTVSGSVPAVPATNTFDGYDIVDDFDETRLDVVDRTISVTLTGGTTLVNGTDYQADKGAGKFGVSLTKSGLDKLVAARKANGEQTRVVLTYQAKLKDGATPGEATNSAQLFPPNTANTDADFTRQPINVDNPDRNVTPVDVPAVKTVLGQITINKVGENDAALSGAKFQLYRCAPGTTQTNAGPITVNGTDTWTTGNDGSVTLPAIQVEDFYNNAAQQDSFDYCVVETQAPRGYALNPQPVAASITNANRTNAVKITNVKDNTAINLPITGARGTLFAVIGGGLLALLAALYFARRNRTA</sequence>
<feature type="domain" description="Gram-positive cocci surface proteins LPxTG" evidence="7">
    <location>
        <begin position="494"/>
        <end position="527"/>
    </location>
</feature>
<evidence type="ECO:0000259" key="7">
    <source>
        <dbReference type="PROSITE" id="PS50847"/>
    </source>
</evidence>
<dbReference type="InterPro" id="IPR013783">
    <property type="entry name" value="Ig-like_fold"/>
</dbReference>
<feature type="transmembrane region" description="Helical" evidence="5">
    <location>
        <begin position="503"/>
        <end position="521"/>
    </location>
</feature>
<reference evidence="8 9" key="1">
    <citation type="submission" date="2020-10" db="EMBL/GenBank/DDBJ databases">
        <title>Complete genome sequence of Corynebacterium jeddahense DSM 45997, type strain of Corynebacterium jeddahense.</title>
        <authorList>
            <person name="Busche T."/>
            <person name="Kalinowski J."/>
            <person name="Ruckert C."/>
        </authorList>
    </citation>
    <scope>NUCLEOTIDE SEQUENCE [LARGE SCALE GENOMIC DNA]</scope>
    <source>
        <strain evidence="8 9">DSM 45997</strain>
    </source>
</reference>
<feature type="signal peptide" evidence="6">
    <location>
        <begin position="1"/>
        <end position="31"/>
    </location>
</feature>
<dbReference type="Pfam" id="PF16555">
    <property type="entry name" value="GramPos_pilinD1"/>
    <property type="match status" value="1"/>
</dbReference>
<evidence type="ECO:0000256" key="5">
    <source>
        <dbReference type="SAM" id="Phobius"/>
    </source>
</evidence>
<keyword evidence="9" id="KW-1185">Reference proteome</keyword>
<dbReference type="NCBIfam" id="TIGR04226">
    <property type="entry name" value="RrgB_K2N_iso_D2"/>
    <property type="match status" value="1"/>
</dbReference>
<feature type="chain" id="PRO_5046880692" evidence="6">
    <location>
        <begin position="32"/>
        <end position="527"/>
    </location>
</feature>
<dbReference type="Gene3D" id="2.60.40.10">
    <property type="entry name" value="Immunoglobulins"/>
    <property type="match status" value="2"/>
</dbReference>
<accession>A0ABY7ULU0</accession>
<dbReference type="EMBL" id="CP063194">
    <property type="protein sequence ID" value="WCZ39670.1"/>
    <property type="molecule type" value="Genomic_DNA"/>
</dbReference>
<dbReference type="NCBIfam" id="NF033902">
    <property type="entry name" value="iso_D2_wall_anc"/>
    <property type="match status" value="1"/>
</dbReference>
<dbReference type="InterPro" id="IPR026466">
    <property type="entry name" value="Fim_isopep_form_D2_dom"/>
</dbReference>
<dbReference type="Gene3D" id="2.60.40.740">
    <property type="match status" value="1"/>
</dbReference>
<keyword evidence="5" id="KW-0812">Transmembrane</keyword>